<accession>A0ABR3G7B2</accession>
<dbReference type="InterPro" id="IPR036770">
    <property type="entry name" value="Ankyrin_rpt-contain_sf"/>
</dbReference>
<dbReference type="Gene3D" id="1.25.40.20">
    <property type="entry name" value="Ankyrin repeat-containing domain"/>
    <property type="match status" value="1"/>
</dbReference>
<proteinExistence type="predicted"/>
<organism evidence="4 5">
    <name type="scientific">Discina gigas</name>
    <dbReference type="NCBI Taxonomy" id="1032678"/>
    <lineage>
        <taxon>Eukaryota</taxon>
        <taxon>Fungi</taxon>
        <taxon>Dikarya</taxon>
        <taxon>Ascomycota</taxon>
        <taxon>Pezizomycotina</taxon>
        <taxon>Pezizomycetes</taxon>
        <taxon>Pezizales</taxon>
        <taxon>Discinaceae</taxon>
        <taxon>Discina</taxon>
    </lineage>
</organism>
<feature type="repeat" description="ANK" evidence="3">
    <location>
        <begin position="212"/>
        <end position="244"/>
    </location>
</feature>
<dbReference type="SUPFAM" id="SSF48403">
    <property type="entry name" value="Ankyrin repeat"/>
    <property type="match status" value="1"/>
</dbReference>
<sequence>MVNKEEIGFVQTLNVYSLNSSSSISVGEKDANQLFIKELLRPKDILIPAGNPSNDLTAAAALEYIDAMTILSNRSADINIATTGGEYISLSRRRLMACSIHGLTAVQGAAKGGHVNTPKLLLDHKASFNGSTAAQNELRNASGGLSIRAVTSGGHLGVVELLLEKGSSSENPPAWSGGLTAVQVSADGGHLDAVDLLVEHGSNINQEPWLEGGHTAVQIAAERVNLDVIKFLFENDADLKAEPTPGVVCRIPAIRSRHIDAMEVLLDHRVDYTDGMFGLTPYSDGTGHNLNGRLW</sequence>
<dbReference type="InterPro" id="IPR050889">
    <property type="entry name" value="Dendritic_Spine_Reg/Scaffold"/>
</dbReference>
<dbReference type="PANTHER" id="PTHR24166">
    <property type="entry name" value="ROLLING PEBBLES, ISOFORM B"/>
    <property type="match status" value="1"/>
</dbReference>
<evidence type="ECO:0000313" key="5">
    <source>
        <dbReference type="Proteomes" id="UP001447188"/>
    </source>
</evidence>
<dbReference type="EMBL" id="JBBBZM010000245">
    <property type="protein sequence ID" value="KAL0631466.1"/>
    <property type="molecule type" value="Genomic_DNA"/>
</dbReference>
<keyword evidence="5" id="KW-1185">Reference proteome</keyword>
<dbReference type="SMART" id="SM00248">
    <property type="entry name" value="ANK"/>
    <property type="match status" value="3"/>
</dbReference>
<dbReference type="Proteomes" id="UP001447188">
    <property type="component" value="Unassembled WGS sequence"/>
</dbReference>
<dbReference type="PROSITE" id="PS50297">
    <property type="entry name" value="ANK_REP_REGION"/>
    <property type="match status" value="2"/>
</dbReference>
<keyword evidence="2 3" id="KW-0040">ANK repeat</keyword>
<evidence type="ECO:0000256" key="1">
    <source>
        <dbReference type="ARBA" id="ARBA00022737"/>
    </source>
</evidence>
<dbReference type="InterPro" id="IPR002110">
    <property type="entry name" value="Ankyrin_rpt"/>
</dbReference>
<evidence type="ECO:0000256" key="2">
    <source>
        <dbReference type="ARBA" id="ARBA00023043"/>
    </source>
</evidence>
<feature type="repeat" description="ANK" evidence="3">
    <location>
        <begin position="177"/>
        <end position="209"/>
    </location>
</feature>
<dbReference type="PANTHER" id="PTHR24166:SF48">
    <property type="entry name" value="PROTEIN VAPYRIN"/>
    <property type="match status" value="1"/>
</dbReference>
<evidence type="ECO:0000256" key="3">
    <source>
        <dbReference type="PROSITE-ProRule" id="PRU00023"/>
    </source>
</evidence>
<protein>
    <submittedName>
        <fullName evidence="4">Uncharacterized protein</fullName>
    </submittedName>
</protein>
<dbReference type="PROSITE" id="PS50088">
    <property type="entry name" value="ANK_REPEAT"/>
    <property type="match status" value="2"/>
</dbReference>
<dbReference type="Pfam" id="PF12796">
    <property type="entry name" value="Ank_2"/>
    <property type="match status" value="1"/>
</dbReference>
<gene>
    <name evidence="4" type="ORF">Q9L58_009664</name>
</gene>
<name>A0ABR3G7B2_9PEZI</name>
<keyword evidence="1" id="KW-0677">Repeat</keyword>
<evidence type="ECO:0000313" key="4">
    <source>
        <dbReference type="EMBL" id="KAL0631466.1"/>
    </source>
</evidence>
<comment type="caution">
    <text evidence="4">The sequence shown here is derived from an EMBL/GenBank/DDBJ whole genome shotgun (WGS) entry which is preliminary data.</text>
</comment>
<reference evidence="4 5" key="1">
    <citation type="submission" date="2024-02" db="EMBL/GenBank/DDBJ databases">
        <title>Discinaceae phylogenomics.</title>
        <authorList>
            <person name="Dirks A.C."/>
            <person name="James T.Y."/>
        </authorList>
    </citation>
    <scope>NUCLEOTIDE SEQUENCE [LARGE SCALE GENOMIC DNA]</scope>
    <source>
        <strain evidence="4 5">ACD0624</strain>
    </source>
</reference>